<dbReference type="EMBL" id="MU006238">
    <property type="protein sequence ID" value="KAF2821267.1"/>
    <property type="molecule type" value="Genomic_DNA"/>
</dbReference>
<protein>
    <recommendedName>
        <fullName evidence="3">F-box domain-containing protein</fullName>
    </recommendedName>
</protein>
<evidence type="ECO:0000313" key="1">
    <source>
        <dbReference type="EMBL" id="KAF2821267.1"/>
    </source>
</evidence>
<evidence type="ECO:0008006" key="3">
    <source>
        <dbReference type="Google" id="ProtNLM"/>
    </source>
</evidence>
<organism evidence="1 2">
    <name type="scientific">Ophiobolus disseminans</name>
    <dbReference type="NCBI Taxonomy" id="1469910"/>
    <lineage>
        <taxon>Eukaryota</taxon>
        <taxon>Fungi</taxon>
        <taxon>Dikarya</taxon>
        <taxon>Ascomycota</taxon>
        <taxon>Pezizomycotina</taxon>
        <taxon>Dothideomycetes</taxon>
        <taxon>Pleosporomycetidae</taxon>
        <taxon>Pleosporales</taxon>
        <taxon>Pleosporineae</taxon>
        <taxon>Phaeosphaeriaceae</taxon>
        <taxon>Ophiobolus</taxon>
    </lineage>
</organism>
<sequence>MANISSLTDELLLVVTANLAEDEYILQSLSLSSKQLNRVAKQQLYTMTVDTGDVSMETLKTDAMVAIEAVEEPVENRLTAWNKTIASGYLSCLAGVALALVPNLKALYIAPWVGQPIATDPLVALFGYSVPPSWTLAGFQ</sequence>
<gene>
    <name evidence="1" type="ORF">CC86DRAFT_411564</name>
</gene>
<reference evidence="1" key="1">
    <citation type="journal article" date="2020" name="Stud. Mycol.">
        <title>101 Dothideomycetes genomes: a test case for predicting lifestyles and emergence of pathogens.</title>
        <authorList>
            <person name="Haridas S."/>
            <person name="Albert R."/>
            <person name="Binder M."/>
            <person name="Bloem J."/>
            <person name="Labutti K."/>
            <person name="Salamov A."/>
            <person name="Andreopoulos B."/>
            <person name="Baker S."/>
            <person name="Barry K."/>
            <person name="Bills G."/>
            <person name="Bluhm B."/>
            <person name="Cannon C."/>
            <person name="Castanera R."/>
            <person name="Culley D."/>
            <person name="Daum C."/>
            <person name="Ezra D."/>
            <person name="Gonzalez J."/>
            <person name="Henrissat B."/>
            <person name="Kuo A."/>
            <person name="Liang C."/>
            <person name="Lipzen A."/>
            <person name="Lutzoni F."/>
            <person name="Magnuson J."/>
            <person name="Mondo S."/>
            <person name="Nolan M."/>
            <person name="Ohm R."/>
            <person name="Pangilinan J."/>
            <person name="Park H.-J."/>
            <person name="Ramirez L."/>
            <person name="Alfaro M."/>
            <person name="Sun H."/>
            <person name="Tritt A."/>
            <person name="Yoshinaga Y."/>
            <person name="Zwiers L.-H."/>
            <person name="Turgeon B."/>
            <person name="Goodwin S."/>
            <person name="Spatafora J."/>
            <person name="Crous P."/>
            <person name="Grigoriev I."/>
        </authorList>
    </citation>
    <scope>NUCLEOTIDE SEQUENCE</scope>
    <source>
        <strain evidence="1">CBS 113818</strain>
    </source>
</reference>
<accession>A0A6A6ZLZ8</accession>
<dbReference type="Proteomes" id="UP000799424">
    <property type="component" value="Unassembled WGS sequence"/>
</dbReference>
<keyword evidence="2" id="KW-1185">Reference proteome</keyword>
<name>A0A6A6ZLZ8_9PLEO</name>
<evidence type="ECO:0000313" key="2">
    <source>
        <dbReference type="Proteomes" id="UP000799424"/>
    </source>
</evidence>
<proteinExistence type="predicted"/>
<dbReference type="AlphaFoldDB" id="A0A6A6ZLZ8"/>